<gene>
    <name evidence="3" type="ORF">DOK76_11095</name>
</gene>
<sequence length="507" mass="57752">MKKRVSQGVKTFLAVAFVTLFGIIIAFPQVAAADANNIFVEDNAGILTAQDKESIKQMNEERFANLPGKPQYAVVTLKNLDGYDSIEDYATKKFEQMGIGDKELDNGFLFVIAVDDHKYRLETGYGVEDVITDSMKEKIVTDKATELLQDDQYGQAVMLVSKNIESLVTEKYSDIDAAKEIVTKEKEREAKMMKTIFNIILGAIGLVVLLFLIYRAGLSKMRATISKKYLNRNVDGYVYVDNTSSLINFGNVQGIRQVNLSKYLAKTLYYSPSKKRILSSDEQMINWLSQYLLEDSLIQYWRNSKEEAPYDISVYLEDKYFKDLKQELLPRASSFSYPLSSNPYLESDAMFEITQYVVTTREKHKENLRISKENKRYVETLSERYLEENNVRLRKLDYELEVALMVYYFLQEQDLSDPLLLQKIQITPQSLRSAYRFAEKRRRQMANEQKRQALNDLTNMTLGSYYMQAMIWSSYHNNNNSGSGFGGGGGSSFGGGSSGGGGFSGGW</sequence>
<feature type="domain" description="TPM" evidence="2">
    <location>
        <begin position="40"/>
        <end position="164"/>
    </location>
</feature>
<name>A0ABS3HXT2_9ENTE</name>
<reference evidence="3 4" key="1">
    <citation type="submission" date="2021-03" db="EMBL/GenBank/DDBJ databases">
        <title>Enterococcal diversity collection.</title>
        <authorList>
            <person name="Gilmore M.S."/>
            <person name="Schwartzman J."/>
            <person name="Van Tyne D."/>
            <person name="Martin M."/>
            <person name="Earl A.M."/>
            <person name="Manson A.L."/>
            <person name="Straub T."/>
            <person name="Salamzade R."/>
            <person name="Saavedra J."/>
            <person name="Lebreton F."/>
            <person name="Prichula J."/>
            <person name="Schaufler K."/>
            <person name="Gaca A."/>
            <person name="Sgardioli B."/>
            <person name="Wagenaar J."/>
            <person name="Strong T."/>
        </authorList>
    </citation>
    <scope>NUCLEOTIDE SEQUENCE [LARGE SCALE GENOMIC DNA]</scope>
    <source>
        <strain evidence="3 4">DIV0080</strain>
    </source>
</reference>
<accession>A0ABS3HXT2</accession>
<keyword evidence="1" id="KW-0812">Transmembrane</keyword>
<organism evidence="3 4">
    <name type="scientific">Candidatus Vagococcus giribetii</name>
    <dbReference type="NCBI Taxonomy" id="2230876"/>
    <lineage>
        <taxon>Bacteria</taxon>
        <taxon>Bacillati</taxon>
        <taxon>Bacillota</taxon>
        <taxon>Bacilli</taxon>
        <taxon>Lactobacillales</taxon>
        <taxon>Enterococcaceae</taxon>
        <taxon>Vagococcus</taxon>
    </lineage>
</organism>
<evidence type="ECO:0000256" key="1">
    <source>
        <dbReference type="SAM" id="Phobius"/>
    </source>
</evidence>
<dbReference type="PANTHER" id="PTHR30373">
    <property type="entry name" value="UPF0603 PROTEIN YGCG"/>
    <property type="match status" value="1"/>
</dbReference>
<dbReference type="PANTHER" id="PTHR30373:SF2">
    <property type="entry name" value="UPF0603 PROTEIN YGCG"/>
    <property type="match status" value="1"/>
</dbReference>
<dbReference type="Proteomes" id="UP000664857">
    <property type="component" value="Unassembled WGS sequence"/>
</dbReference>
<keyword evidence="1" id="KW-0472">Membrane</keyword>
<protein>
    <submittedName>
        <fullName evidence="3">TPM domain-containing protein</fullName>
    </submittedName>
</protein>
<dbReference type="InterPro" id="IPR007621">
    <property type="entry name" value="TPM_dom"/>
</dbReference>
<evidence type="ECO:0000313" key="3">
    <source>
        <dbReference type="EMBL" id="MBO0477621.1"/>
    </source>
</evidence>
<comment type="caution">
    <text evidence="3">The sequence shown here is derived from an EMBL/GenBank/DDBJ whole genome shotgun (WGS) entry which is preliminary data.</text>
</comment>
<evidence type="ECO:0000313" key="4">
    <source>
        <dbReference type="Proteomes" id="UP000664857"/>
    </source>
</evidence>
<proteinExistence type="predicted"/>
<dbReference type="Pfam" id="PF04536">
    <property type="entry name" value="TPM_phosphatase"/>
    <property type="match status" value="1"/>
</dbReference>
<dbReference type="RefSeq" id="WP_206967765.1">
    <property type="nucleotide sequence ID" value="NZ_JAFLVX010000031.1"/>
</dbReference>
<keyword evidence="4" id="KW-1185">Reference proteome</keyword>
<evidence type="ECO:0000259" key="2">
    <source>
        <dbReference type="Pfam" id="PF04536"/>
    </source>
</evidence>
<dbReference type="EMBL" id="JAFLVX010000031">
    <property type="protein sequence ID" value="MBO0477621.1"/>
    <property type="molecule type" value="Genomic_DNA"/>
</dbReference>
<feature type="transmembrane region" description="Helical" evidence="1">
    <location>
        <begin position="196"/>
        <end position="218"/>
    </location>
</feature>
<keyword evidence="1" id="KW-1133">Transmembrane helix</keyword>
<dbReference type="Gene3D" id="3.10.310.50">
    <property type="match status" value="1"/>
</dbReference>